<feature type="coiled-coil region" evidence="12">
    <location>
        <begin position="460"/>
        <end position="507"/>
    </location>
</feature>
<reference evidence="17" key="1">
    <citation type="submission" date="2017-02" db="UniProtKB">
        <authorList>
            <consortium name="WormBaseParasite"/>
        </authorList>
    </citation>
    <scope>IDENTIFICATION</scope>
</reference>
<evidence type="ECO:0000256" key="2">
    <source>
        <dbReference type="ARBA" id="ARBA00004245"/>
    </source>
</evidence>
<dbReference type="WBParaSite" id="DME_0000119901-mRNA-1">
    <property type="protein sequence ID" value="DME_0000119901-mRNA-1"/>
    <property type="gene ID" value="DME_0000119901"/>
</dbReference>
<evidence type="ECO:0000313" key="16">
    <source>
        <dbReference type="Proteomes" id="UP000274756"/>
    </source>
</evidence>
<dbReference type="GO" id="GO:0051959">
    <property type="term" value="F:dynein light intermediate chain binding"/>
    <property type="evidence" value="ECO:0007669"/>
    <property type="project" value="TreeGrafter"/>
</dbReference>
<dbReference type="SUPFAM" id="SSF116907">
    <property type="entry name" value="Hook domain"/>
    <property type="match status" value="1"/>
</dbReference>
<keyword evidence="11" id="KW-0206">Cytoskeleton</keyword>
<evidence type="ECO:0000256" key="3">
    <source>
        <dbReference type="ARBA" id="ARBA00006946"/>
    </source>
</evidence>
<keyword evidence="7" id="KW-0254">Endocytosis</keyword>
<name>A0A0N4U3A0_DRAME</name>
<gene>
    <name evidence="14" type="ORF">DME_LOCUS5559</name>
</gene>
<keyword evidence="6" id="KW-0963">Cytoplasm</keyword>
<evidence type="ECO:0000259" key="13">
    <source>
        <dbReference type="PROSITE" id="PS50021"/>
    </source>
</evidence>
<dbReference type="GO" id="GO:0031122">
    <property type="term" value="P:cytoplasmic microtubule organization"/>
    <property type="evidence" value="ECO:0007669"/>
    <property type="project" value="InterPro"/>
</dbReference>
<evidence type="ECO:0000256" key="4">
    <source>
        <dbReference type="ARBA" id="ARBA00011241"/>
    </source>
</evidence>
<dbReference type="GO" id="GO:0005768">
    <property type="term" value="C:endosome"/>
    <property type="evidence" value="ECO:0007669"/>
    <property type="project" value="UniProtKB-SubCell"/>
</dbReference>
<dbReference type="InterPro" id="IPR001715">
    <property type="entry name" value="CH_dom"/>
</dbReference>
<feature type="coiled-coil region" evidence="12">
    <location>
        <begin position="180"/>
        <end position="418"/>
    </location>
</feature>
<dbReference type="STRING" id="318479.A0A0N4U3A0"/>
<keyword evidence="16" id="KW-1185">Reference proteome</keyword>
<dbReference type="Proteomes" id="UP000274756">
    <property type="component" value="Unassembled WGS sequence"/>
</dbReference>
<dbReference type="AlphaFoldDB" id="A0A0N4U3A0"/>
<evidence type="ECO:0000256" key="12">
    <source>
        <dbReference type="SAM" id="Coils"/>
    </source>
</evidence>
<dbReference type="PROSITE" id="PS50021">
    <property type="entry name" value="CH"/>
    <property type="match status" value="1"/>
</dbReference>
<evidence type="ECO:0000256" key="6">
    <source>
        <dbReference type="ARBA" id="ARBA00022490"/>
    </source>
</evidence>
<evidence type="ECO:0000313" key="17">
    <source>
        <dbReference type="WBParaSite" id="DME_0000119901-mRNA-1"/>
    </source>
</evidence>
<dbReference type="PANTHER" id="PTHR18947:SF39">
    <property type="entry name" value="PROTEIN HOOK"/>
    <property type="match status" value="1"/>
</dbReference>
<keyword evidence="9" id="KW-0967">Endosome</keyword>
<evidence type="ECO:0000256" key="8">
    <source>
        <dbReference type="ARBA" id="ARBA00022701"/>
    </source>
</evidence>
<dbReference type="PANTHER" id="PTHR18947">
    <property type="entry name" value="HOOK PROTEINS"/>
    <property type="match status" value="1"/>
</dbReference>
<comment type="similarity">
    <text evidence="3">Belongs to the hook family.</text>
</comment>
<feature type="coiled-coil region" evidence="12">
    <location>
        <begin position="547"/>
        <end position="654"/>
    </location>
</feature>
<dbReference type="OrthoDB" id="49395at2759"/>
<dbReference type="GO" id="GO:0006897">
    <property type="term" value="P:endocytosis"/>
    <property type="evidence" value="ECO:0007669"/>
    <property type="project" value="UniProtKB-KW"/>
</dbReference>
<proteinExistence type="inferred from homology"/>
<dbReference type="Pfam" id="PF05622">
    <property type="entry name" value="HOOK"/>
    <property type="match status" value="1"/>
</dbReference>
<keyword evidence="8" id="KW-0493">Microtubule</keyword>
<sequence length="709" mass="82825">MTEELLDDLIAWLASLSTEIQFSKETVFIGRCIAEILHKIDPFFFDSSWLEKIASYEPTANWRVRANNLRKVYRRLDEFYKERLSIELKDQWNIDISQMVENDDYNLLYRLLQLVLAAALLGPNNRDFVSMFVNQSHSLVEMAMKLVEEFKLIQPVTSEYDSNTISPIEVQCSPPTSNGTDALVQTIEQLREDHNQQQEQISQLKSENELLLRENDNLKNRIDELSDSGTEAESLKRRLRSVQAIKESTQESLYKLEAERDHLKESLEQIVAENTELRTKIREMEPYEEENRRLKDELEEFRLHSQESAAINAQIESYKNKIKEYSSQKLEIKVLEEKVATYMKSVIALEDEQMKNGVLKTRIESLRLENDELNNKLREEIRRGDKAEFECKRLSEKVTEITNERDSIRVEHREMKEKMLLDSGGISNILFYNTHGEITANAMSSVPSIHEETLEAIESSSMLKDRITKLEIENDRLRQLVCDKTKIDLLKEELEAVTAQKIELETELRLCYLKNVEIETRLNEANEILSSATFVNDNKRAEQQENNEKLGVLVAHLQAQLNQANRDLESSVADKKELTSRIEALELELQDEKSKLKRYMEKARRVIVDLEEQSRAVESGALSRHEFDSIRKERDAYKQNIETMKETLERSRIMQEEEQRLITTHAYHMMMRLQRENLPDNDDAERNGSTSIQKTFFNRLPCSGLDLSR</sequence>
<evidence type="ECO:0000256" key="7">
    <source>
        <dbReference type="ARBA" id="ARBA00022583"/>
    </source>
</evidence>
<evidence type="ECO:0000256" key="10">
    <source>
        <dbReference type="ARBA" id="ARBA00023054"/>
    </source>
</evidence>
<feature type="domain" description="Calponin-homology (CH)" evidence="13">
    <location>
        <begin position="1"/>
        <end position="119"/>
    </location>
</feature>
<dbReference type="GO" id="GO:0030705">
    <property type="term" value="P:cytoskeleton-dependent intracellular transport"/>
    <property type="evidence" value="ECO:0007669"/>
    <property type="project" value="InterPro"/>
</dbReference>
<dbReference type="InterPro" id="IPR036872">
    <property type="entry name" value="CH_dom_sf"/>
</dbReference>
<dbReference type="Pfam" id="PF19047">
    <property type="entry name" value="HOOK_N"/>
    <property type="match status" value="1"/>
</dbReference>
<evidence type="ECO:0000256" key="1">
    <source>
        <dbReference type="ARBA" id="ARBA00004177"/>
    </source>
</evidence>
<comment type="subunit">
    <text evidence="4">Homodimer. Interacts with microtubules via its N-terminus.</text>
</comment>
<dbReference type="GO" id="GO:0005813">
    <property type="term" value="C:centrosome"/>
    <property type="evidence" value="ECO:0007669"/>
    <property type="project" value="TreeGrafter"/>
</dbReference>
<dbReference type="InterPro" id="IPR008636">
    <property type="entry name" value="Hook_C"/>
</dbReference>
<organism evidence="15 17">
    <name type="scientific">Dracunculus medinensis</name>
    <name type="common">Guinea worm</name>
    <dbReference type="NCBI Taxonomy" id="318479"/>
    <lineage>
        <taxon>Eukaryota</taxon>
        <taxon>Metazoa</taxon>
        <taxon>Ecdysozoa</taxon>
        <taxon>Nematoda</taxon>
        <taxon>Chromadorea</taxon>
        <taxon>Rhabditida</taxon>
        <taxon>Spirurina</taxon>
        <taxon>Dracunculoidea</taxon>
        <taxon>Dracunculidae</taxon>
        <taxon>Dracunculus</taxon>
    </lineage>
</organism>
<dbReference type="CDD" id="cd22211">
    <property type="entry name" value="HkD_SF"/>
    <property type="match status" value="1"/>
</dbReference>
<comment type="subcellular location">
    <subcellularLocation>
        <location evidence="2">Cytoplasm</location>
        <location evidence="2">Cytoskeleton</location>
    </subcellularLocation>
    <subcellularLocation>
        <location evidence="1">Endosome</location>
    </subcellularLocation>
</comment>
<evidence type="ECO:0000256" key="9">
    <source>
        <dbReference type="ARBA" id="ARBA00022753"/>
    </source>
</evidence>
<evidence type="ECO:0000313" key="14">
    <source>
        <dbReference type="EMBL" id="VDN55586.1"/>
    </source>
</evidence>
<dbReference type="EMBL" id="UYYG01001152">
    <property type="protein sequence ID" value="VDN55586.1"/>
    <property type="molecule type" value="Genomic_DNA"/>
</dbReference>
<accession>A0A0N4U3A0</accession>
<evidence type="ECO:0000256" key="11">
    <source>
        <dbReference type="ARBA" id="ARBA00023212"/>
    </source>
</evidence>
<evidence type="ECO:0000313" key="15">
    <source>
        <dbReference type="Proteomes" id="UP000038040"/>
    </source>
</evidence>
<dbReference type="GO" id="GO:0005874">
    <property type="term" value="C:microtubule"/>
    <property type="evidence" value="ECO:0007669"/>
    <property type="project" value="UniProtKB-KW"/>
</dbReference>
<keyword evidence="10 12" id="KW-0175">Coiled coil</keyword>
<protein>
    <recommendedName>
        <fullName evidence="5">Protein hook</fullName>
    </recommendedName>
</protein>
<evidence type="ECO:0000256" key="5">
    <source>
        <dbReference type="ARBA" id="ARBA00018971"/>
    </source>
</evidence>
<dbReference type="InterPro" id="IPR043936">
    <property type="entry name" value="HOOK_N"/>
</dbReference>
<dbReference type="Proteomes" id="UP000038040">
    <property type="component" value="Unplaced"/>
</dbReference>
<reference evidence="14 16" key="2">
    <citation type="submission" date="2018-11" db="EMBL/GenBank/DDBJ databases">
        <authorList>
            <consortium name="Pathogen Informatics"/>
        </authorList>
    </citation>
    <scope>NUCLEOTIDE SEQUENCE [LARGE SCALE GENOMIC DNA]</scope>
</reference>
<dbReference type="Gene3D" id="1.10.418.10">
    <property type="entry name" value="Calponin-like domain"/>
    <property type="match status" value="1"/>
</dbReference>
<dbReference type="GO" id="GO:0008017">
    <property type="term" value="F:microtubule binding"/>
    <property type="evidence" value="ECO:0007669"/>
    <property type="project" value="InterPro"/>
</dbReference>